<name>A0A2T3IGM6_9GAMM</name>
<comment type="caution">
    <text evidence="2">The sequence shown here is derived from an EMBL/GenBank/DDBJ whole genome shotgun (WGS) entry which is preliminary data.</text>
</comment>
<evidence type="ECO:0000313" key="2">
    <source>
        <dbReference type="EMBL" id="PSU26072.1"/>
    </source>
</evidence>
<dbReference type="Proteomes" id="UP000240254">
    <property type="component" value="Unassembled WGS sequence"/>
</dbReference>
<feature type="chain" id="PRO_5015672519" evidence="1">
    <location>
        <begin position="30"/>
        <end position="166"/>
    </location>
</feature>
<dbReference type="RefSeq" id="WP_065167633.1">
    <property type="nucleotide sequence ID" value="NZ_LZEZ01000012.1"/>
</dbReference>
<reference evidence="2 3" key="1">
    <citation type="submission" date="2018-03" db="EMBL/GenBank/DDBJ databases">
        <title>Whole genome sequencing of Histamine producing bacteria.</title>
        <authorList>
            <person name="Butler K."/>
        </authorList>
    </citation>
    <scope>NUCLEOTIDE SEQUENCE [LARGE SCALE GENOMIC DNA]</scope>
    <source>
        <strain evidence="2 3">BS2</strain>
    </source>
</reference>
<organism evidence="2 3">
    <name type="scientific">Photobacterium aquimaris</name>
    <dbReference type="NCBI Taxonomy" id="512643"/>
    <lineage>
        <taxon>Bacteria</taxon>
        <taxon>Pseudomonadati</taxon>
        <taxon>Pseudomonadota</taxon>
        <taxon>Gammaproteobacteria</taxon>
        <taxon>Vibrionales</taxon>
        <taxon>Vibrionaceae</taxon>
        <taxon>Photobacterium</taxon>
    </lineage>
</organism>
<protein>
    <submittedName>
        <fullName evidence="2">Uncharacterized protein</fullName>
    </submittedName>
</protein>
<sequence>MRNLTWKRIVNIGLLFTAFFSMCAQVSYAKQITSTSTVISATQAYINHQTKMQQPQQNIVYHPTLGYMEYQQIWCNDTQQQLINNYQRFITDICIKRGGDITNHWCTASKTQQPIFYTVISDYEANNCATNKATIVQIIEELPMLNKNPNIAKTWLQTAQRFGFNE</sequence>
<proteinExistence type="predicted"/>
<feature type="signal peptide" evidence="1">
    <location>
        <begin position="1"/>
        <end position="29"/>
    </location>
</feature>
<evidence type="ECO:0000256" key="1">
    <source>
        <dbReference type="SAM" id="SignalP"/>
    </source>
</evidence>
<dbReference type="OrthoDB" id="5814213at2"/>
<dbReference type="AlphaFoldDB" id="A0A2T3IGM6"/>
<evidence type="ECO:0000313" key="3">
    <source>
        <dbReference type="Proteomes" id="UP000240254"/>
    </source>
</evidence>
<accession>A0A2T3IGM6</accession>
<keyword evidence="1" id="KW-0732">Signal</keyword>
<dbReference type="EMBL" id="PYMK01000021">
    <property type="protein sequence ID" value="PSU26072.1"/>
    <property type="molecule type" value="Genomic_DNA"/>
</dbReference>
<gene>
    <name evidence="2" type="ORF">CTM88_16580</name>
</gene>